<feature type="transmembrane region" description="Helical" evidence="6">
    <location>
        <begin position="309"/>
        <end position="331"/>
    </location>
</feature>
<gene>
    <name evidence="7" type="ORF">LG35_05115</name>
</gene>
<accession>A0ABR4YKK9</accession>
<feature type="transmembrane region" description="Helical" evidence="6">
    <location>
        <begin position="225"/>
        <end position="245"/>
    </location>
</feature>
<feature type="transmembrane region" description="Helical" evidence="6">
    <location>
        <begin position="399"/>
        <end position="421"/>
    </location>
</feature>
<evidence type="ECO:0000256" key="5">
    <source>
        <dbReference type="ARBA" id="ARBA00023136"/>
    </source>
</evidence>
<evidence type="ECO:0000256" key="1">
    <source>
        <dbReference type="ARBA" id="ARBA00004651"/>
    </source>
</evidence>
<feature type="transmembrane region" description="Helical" evidence="6">
    <location>
        <begin position="433"/>
        <end position="451"/>
    </location>
</feature>
<feature type="transmembrane region" description="Helical" evidence="6">
    <location>
        <begin position="148"/>
        <end position="169"/>
    </location>
</feature>
<organism evidence="7 8">
    <name type="scientific">Alistipes inops</name>
    <dbReference type="NCBI Taxonomy" id="1501391"/>
    <lineage>
        <taxon>Bacteria</taxon>
        <taxon>Pseudomonadati</taxon>
        <taxon>Bacteroidota</taxon>
        <taxon>Bacteroidia</taxon>
        <taxon>Bacteroidales</taxon>
        <taxon>Rikenellaceae</taxon>
        <taxon>Alistipes</taxon>
    </lineage>
</organism>
<sequence>MRKLAGQTMVYGISTVLVRLLNYLLVPYLTRVMGRAQYGVVSHIYAVIPFVLVILTMGLESGYFRFAGKASGEGEKRRVFATAWGMVSLVSVLFFVLVLLFNGTIAEWMGYAAHPSYIWMTGAIVALDAVTAIPFARLREQSRSGRYVLLRLVSVVVNLALCFFFYGWLPSLAGRGILPWAYDPAMGPGYVFVANLAASAVTLLLILPMCGGVAPRIDRRLARSLLVYSLPLLLSGIAGTANEFIDRQMVLWLTPGGSEYALEQLGVYGAVIKLGVVMTLFTSMYRLAAEPFFLAEFKGDDFRRTNAEAMKYFIIVSIFIFLFIALFRDLFALILGRDFREGVWILPIVLLSNMLSGIVLNLSFWYKQTGATKYAIYVTGTGLLFTVAFNILLVPSLGYVGAAVARLVCESAMVALSYLLNRRYCPVPYDLKRIGEYVLLGALLYGAGVLCGGLTGWLRYLIYLVLVVIFAGYAVRRERIDLGGLVKSVIRRGR</sequence>
<comment type="caution">
    <text evidence="7">The sequence shown here is derived from an EMBL/GenBank/DDBJ whole genome shotgun (WGS) entry which is preliminary data.</text>
</comment>
<reference evidence="7 8" key="1">
    <citation type="submission" date="2014-09" db="EMBL/GenBank/DDBJ databases">
        <title>Alistipes sp. 627, sp. nov., a novel member of the family Rikenellaceae isolated from human faeces.</title>
        <authorList>
            <person name="Shkoporov A.N."/>
            <person name="Chaplin A.V."/>
            <person name="Motuzova O.V."/>
            <person name="Kafarskaia L.I."/>
            <person name="Khokhlova E.V."/>
            <person name="Efimov B.A."/>
        </authorList>
    </citation>
    <scope>NUCLEOTIDE SEQUENCE [LARGE SCALE GENOMIC DNA]</scope>
    <source>
        <strain evidence="7 8">627</strain>
    </source>
</reference>
<keyword evidence="4 6" id="KW-1133">Transmembrane helix</keyword>
<dbReference type="PANTHER" id="PTHR30250">
    <property type="entry name" value="PST FAMILY PREDICTED COLANIC ACID TRANSPORTER"/>
    <property type="match status" value="1"/>
</dbReference>
<dbReference type="InterPro" id="IPR050833">
    <property type="entry name" value="Poly_Biosynth_Transport"/>
</dbReference>
<keyword evidence="8" id="KW-1185">Reference proteome</keyword>
<feature type="transmembrane region" description="Helical" evidence="6">
    <location>
        <begin position="79"/>
        <end position="105"/>
    </location>
</feature>
<keyword evidence="2" id="KW-1003">Cell membrane</keyword>
<feature type="transmembrane region" description="Helical" evidence="6">
    <location>
        <begin position="9"/>
        <end position="30"/>
    </location>
</feature>
<dbReference type="InterPro" id="IPR002797">
    <property type="entry name" value="Polysacc_synth"/>
</dbReference>
<protein>
    <submittedName>
        <fullName evidence="7">Membrane protein</fullName>
    </submittedName>
</protein>
<dbReference type="Proteomes" id="UP000030889">
    <property type="component" value="Unassembled WGS sequence"/>
</dbReference>
<evidence type="ECO:0000313" key="8">
    <source>
        <dbReference type="Proteomes" id="UP000030889"/>
    </source>
</evidence>
<dbReference type="Pfam" id="PF01943">
    <property type="entry name" value="Polysacc_synt"/>
    <property type="match status" value="1"/>
</dbReference>
<name>A0ABR4YKK9_9BACT</name>
<keyword evidence="5 6" id="KW-0472">Membrane</keyword>
<proteinExistence type="predicted"/>
<comment type="subcellular location">
    <subcellularLocation>
        <location evidence="1">Cell membrane</location>
        <topology evidence="1">Multi-pass membrane protein</topology>
    </subcellularLocation>
</comment>
<feature type="transmembrane region" description="Helical" evidence="6">
    <location>
        <begin position="457"/>
        <end position="475"/>
    </location>
</feature>
<evidence type="ECO:0000256" key="4">
    <source>
        <dbReference type="ARBA" id="ARBA00022989"/>
    </source>
</evidence>
<feature type="transmembrane region" description="Helical" evidence="6">
    <location>
        <begin position="36"/>
        <end position="59"/>
    </location>
</feature>
<evidence type="ECO:0000256" key="2">
    <source>
        <dbReference type="ARBA" id="ARBA00022475"/>
    </source>
</evidence>
<feature type="transmembrane region" description="Helical" evidence="6">
    <location>
        <begin position="265"/>
        <end position="288"/>
    </location>
</feature>
<feature type="transmembrane region" description="Helical" evidence="6">
    <location>
        <begin position="189"/>
        <end position="213"/>
    </location>
</feature>
<keyword evidence="3 6" id="KW-0812">Transmembrane</keyword>
<evidence type="ECO:0000313" key="7">
    <source>
        <dbReference type="EMBL" id="KHE42273.1"/>
    </source>
</evidence>
<dbReference type="EMBL" id="JRGF01000005">
    <property type="protein sequence ID" value="KHE42273.1"/>
    <property type="molecule type" value="Genomic_DNA"/>
</dbReference>
<dbReference type="PANTHER" id="PTHR30250:SF11">
    <property type="entry name" value="O-ANTIGEN TRANSPORTER-RELATED"/>
    <property type="match status" value="1"/>
</dbReference>
<feature type="transmembrane region" description="Helical" evidence="6">
    <location>
        <begin position="343"/>
        <end position="362"/>
    </location>
</feature>
<evidence type="ECO:0000256" key="3">
    <source>
        <dbReference type="ARBA" id="ARBA00022692"/>
    </source>
</evidence>
<evidence type="ECO:0000256" key="6">
    <source>
        <dbReference type="SAM" id="Phobius"/>
    </source>
</evidence>
<feature type="transmembrane region" description="Helical" evidence="6">
    <location>
        <begin position="117"/>
        <end position="136"/>
    </location>
</feature>
<feature type="transmembrane region" description="Helical" evidence="6">
    <location>
        <begin position="374"/>
        <end position="393"/>
    </location>
</feature>